<dbReference type="AlphaFoldDB" id="A0A843VX70"/>
<accession>A0A843VX70</accession>
<feature type="region of interest" description="Disordered" evidence="1">
    <location>
        <begin position="1"/>
        <end position="46"/>
    </location>
</feature>
<dbReference type="Pfam" id="PF03765">
    <property type="entry name" value="CRAL_TRIO_N"/>
    <property type="match status" value="1"/>
</dbReference>
<evidence type="ECO:0000259" key="2">
    <source>
        <dbReference type="PROSITE" id="PS50191"/>
    </source>
</evidence>
<sequence length="449" mass="50500">MASSPPPCFALITPSRGRKNSSAAEQRPATDQMSLPGLRGPKEGNETQILTDDVVVVFGEVCYNILGATRDFISPLPLWQTGITDSLHTKGLIGHLSMFLNKSKSSGHDKVLPSAEQQMKINEVRNLIGPLSNKLPSLCTDASITRYLKARNWNTKKASKMLKDTLEWRLEYKPEAIRWEEISHEAKTGKIYRADYLDKFGRPVLVMRPGFQNTNSAKGQIKYLVYCLENAVFNLAEGQEQMVWLIDFQGWSMASVSVKVTRETAHVLQDHYPERLGLGIFYNPPMLFESFWKIVKPFLDPKTYKKVKFVYSDKPDSQKIMEELFDMDKLESAFGGRNPIEFDYKKFQERMQEDDRKMSAFLASRNLTLPHNQQNVSSTKLVDSSVSVPQPSTSAHQGQGTDSDGSDEASSSTEDSSPESSVIDEITEDQKGDNVDGAISMENEATNYH</sequence>
<dbReference type="InterPro" id="IPR036273">
    <property type="entry name" value="CRAL/TRIO_N_dom_sf"/>
</dbReference>
<feature type="region of interest" description="Disordered" evidence="1">
    <location>
        <begin position="372"/>
        <end position="449"/>
    </location>
</feature>
<dbReference type="SUPFAM" id="SSF52087">
    <property type="entry name" value="CRAL/TRIO domain"/>
    <property type="match status" value="1"/>
</dbReference>
<dbReference type="Gene3D" id="3.40.525.10">
    <property type="entry name" value="CRAL-TRIO lipid binding domain"/>
    <property type="match status" value="1"/>
</dbReference>
<dbReference type="InterPro" id="IPR001251">
    <property type="entry name" value="CRAL-TRIO_dom"/>
</dbReference>
<dbReference type="PANTHER" id="PTHR45824">
    <property type="entry name" value="GH16843P"/>
    <property type="match status" value="1"/>
</dbReference>
<evidence type="ECO:0000313" key="3">
    <source>
        <dbReference type="EMBL" id="MQM01982.1"/>
    </source>
</evidence>
<dbReference type="FunFam" id="3.40.525.10:FF:000008">
    <property type="entry name" value="Phosphatidylinositol transfer protein 3"/>
    <property type="match status" value="1"/>
</dbReference>
<dbReference type="Proteomes" id="UP000652761">
    <property type="component" value="Unassembled WGS sequence"/>
</dbReference>
<reference evidence="3" key="1">
    <citation type="submission" date="2017-07" db="EMBL/GenBank/DDBJ databases">
        <title>Taro Niue Genome Assembly and Annotation.</title>
        <authorList>
            <person name="Atibalentja N."/>
            <person name="Keating K."/>
            <person name="Fields C.J."/>
        </authorList>
    </citation>
    <scope>NUCLEOTIDE SEQUENCE</scope>
    <source>
        <strain evidence="3">Niue_2</strain>
        <tissue evidence="3">Leaf</tissue>
    </source>
</reference>
<dbReference type="OrthoDB" id="75724at2759"/>
<dbReference type="EMBL" id="NMUH01002768">
    <property type="protein sequence ID" value="MQM01982.1"/>
    <property type="molecule type" value="Genomic_DNA"/>
</dbReference>
<proteinExistence type="predicted"/>
<name>A0A843VX70_COLES</name>
<dbReference type="SMART" id="SM00516">
    <property type="entry name" value="SEC14"/>
    <property type="match status" value="1"/>
</dbReference>
<dbReference type="GO" id="GO:0008526">
    <property type="term" value="F:phosphatidylinositol transfer activity"/>
    <property type="evidence" value="ECO:0007669"/>
    <property type="project" value="TreeGrafter"/>
</dbReference>
<keyword evidence="4" id="KW-1185">Reference proteome</keyword>
<dbReference type="SUPFAM" id="SSF46938">
    <property type="entry name" value="CRAL/TRIO N-terminal domain"/>
    <property type="match status" value="1"/>
</dbReference>
<protein>
    <recommendedName>
        <fullName evidence="2">CRAL-TRIO domain-containing protein</fullName>
    </recommendedName>
</protein>
<dbReference type="SMART" id="SM01100">
    <property type="entry name" value="CRAL_TRIO_N"/>
    <property type="match status" value="1"/>
</dbReference>
<gene>
    <name evidence="3" type="ORF">Taro_034742</name>
</gene>
<dbReference type="CDD" id="cd00170">
    <property type="entry name" value="SEC14"/>
    <property type="match status" value="1"/>
</dbReference>
<dbReference type="InterPro" id="IPR036865">
    <property type="entry name" value="CRAL-TRIO_dom_sf"/>
</dbReference>
<evidence type="ECO:0000313" key="4">
    <source>
        <dbReference type="Proteomes" id="UP000652761"/>
    </source>
</evidence>
<organism evidence="3 4">
    <name type="scientific">Colocasia esculenta</name>
    <name type="common">Wild taro</name>
    <name type="synonym">Arum esculentum</name>
    <dbReference type="NCBI Taxonomy" id="4460"/>
    <lineage>
        <taxon>Eukaryota</taxon>
        <taxon>Viridiplantae</taxon>
        <taxon>Streptophyta</taxon>
        <taxon>Embryophyta</taxon>
        <taxon>Tracheophyta</taxon>
        <taxon>Spermatophyta</taxon>
        <taxon>Magnoliopsida</taxon>
        <taxon>Liliopsida</taxon>
        <taxon>Araceae</taxon>
        <taxon>Aroideae</taxon>
        <taxon>Colocasieae</taxon>
        <taxon>Colocasia</taxon>
    </lineage>
</organism>
<dbReference type="Pfam" id="PF00650">
    <property type="entry name" value="CRAL_TRIO"/>
    <property type="match status" value="1"/>
</dbReference>
<dbReference type="InterPro" id="IPR052578">
    <property type="entry name" value="PI_Transfer_CRAL-TRIO"/>
</dbReference>
<feature type="compositionally biased region" description="Low complexity" evidence="1">
    <location>
        <begin position="408"/>
        <end position="421"/>
    </location>
</feature>
<evidence type="ECO:0000256" key="1">
    <source>
        <dbReference type="SAM" id="MobiDB-lite"/>
    </source>
</evidence>
<feature type="compositionally biased region" description="Polar residues" evidence="1">
    <location>
        <begin position="20"/>
        <end position="33"/>
    </location>
</feature>
<feature type="compositionally biased region" description="Polar residues" evidence="1">
    <location>
        <begin position="372"/>
        <end position="401"/>
    </location>
</feature>
<feature type="domain" description="CRAL-TRIO" evidence="2">
    <location>
        <begin position="179"/>
        <end position="342"/>
    </location>
</feature>
<dbReference type="InterPro" id="IPR011074">
    <property type="entry name" value="CRAL/TRIO_N_dom"/>
</dbReference>
<comment type="caution">
    <text evidence="3">The sequence shown here is derived from an EMBL/GenBank/DDBJ whole genome shotgun (WGS) entry which is preliminary data.</text>
</comment>
<dbReference type="PANTHER" id="PTHR45824:SF18">
    <property type="entry name" value="OS01G0264700 PROTEIN"/>
    <property type="match status" value="1"/>
</dbReference>
<dbReference type="PROSITE" id="PS50191">
    <property type="entry name" value="CRAL_TRIO"/>
    <property type="match status" value="1"/>
</dbReference>